<sequence>MSDLPQSQRRNVPDAGEAARDVRRLQNYEQLSREAFAERFRAMYHDPAFEADPAAFARMEAIAWDGYDQYRKAPRTEKAGLEFADPDYDLSSEWRAMRDALLEIGRRQRESTTPRRILLICASPRSEHTCPGESSKTWRLLEAAREAVVAEGFEHDVLELNQLTSEYGKRIFPCKACVSTAMPLCHWPCSCYPNHAMAQAPDWMGDIYKLWMAAHGVVIVTPVHWNQMPSVLKLMVDRMVCADGGNPDPTRTQGKQPELAKQLELDGWDYPKHLAGRAYGLVVHGDAEGTKGVRHALADWLGSMGLVDAGAASQVDRYIGYYEPYATSHRALDRDEAMLEEARNVARAVATRVRQLQHGQDEADAGLDSPRMK</sequence>
<dbReference type="InterPro" id="IPR029039">
    <property type="entry name" value="Flavoprotein-like_sf"/>
</dbReference>
<dbReference type="Proteomes" id="UP000643403">
    <property type="component" value="Unassembled WGS sequence"/>
</dbReference>
<dbReference type="RefSeq" id="WP_189451000.1">
    <property type="nucleotide sequence ID" value="NZ_BMXY01000005.1"/>
</dbReference>
<dbReference type="EMBL" id="BMXY01000005">
    <property type="protein sequence ID" value="GGZ71789.1"/>
    <property type="molecule type" value="Genomic_DNA"/>
</dbReference>
<dbReference type="Gene3D" id="3.40.50.360">
    <property type="match status" value="1"/>
</dbReference>
<organism evidence="3 4">
    <name type="scientific">Cognatilysobacter xinjiangensis</name>
    <dbReference type="NCBI Taxonomy" id="546892"/>
    <lineage>
        <taxon>Bacteria</taxon>
        <taxon>Pseudomonadati</taxon>
        <taxon>Pseudomonadota</taxon>
        <taxon>Gammaproteobacteria</taxon>
        <taxon>Lysobacterales</taxon>
        <taxon>Lysobacteraceae</taxon>
        <taxon>Cognatilysobacter</taxon>
    </lineage>
</organism>
<proteinExistence type="predicted"/>
<feature type="domain" description="NADPH-dependent FMN reductase-like" evidence="2">
    <location>
        <begin position="116"/>
        <end position="311"/>
    </location>
</feature>
<keyword evidence="1" id="KW-0288">FMN</keyword>
<dbReference type="Pfam" id="PF03358">
    <property type="entry name" value="FMN_red"/>
    <property type="match status" value="1"/>
</dbReference>
<comment type="caution">
    <text evidence="3">The sequence shown here is derived from an EMBL/GenBank/DDBJ whole genome shotgun (WGS) entry which is preliminary data.</text>
</comment>
<protein>
    <submittedName>
        <fullName evidence="3">FMN reductase</fullName>
    </submittedName>
</protein>
<name>A0ABQ3C790_9GAMM</name>
<evidence type="ECO:0000259" key="2">
    <source>
        <dbReference type="Pfam" id="PF03358"/>
    </source>
</evidence>
<evidence type="ECO:0000256" key="1">
    <source>
        <dbReference type="ARBA" id="ARBA00022643"/>
    </source>
</evidence>
<keyword evidence="4" id="KW-1185">Reference proteome</keyword>
<gene>
    <name evidence="3" type="ORF">GCM10008101_27530</name>
</gene>
<accession>A0ABQ3C790</accession>
<dbReference type="InterPro" id="IPR005025">
    <property type="entry name" value="FMN_Rdtase-like_dom"/>
</dbReference>
<reference evidence="4" key="1">
    <citation type="journal article" date="2019" name="Int. J. Syst. Evol. Microbiol.">
        <title>The Global Catalogue of Microorganisms (GCM) 10K type strain sequencing project: providing services to taxonomists for standard genome sequencing and annotation.</title>
        <authorList>
            <consortium name="The Broad Institute Genomics Platform"/>
            <consortium name="The Broad Institute Genome Sequencing Center for Infectious Disease"/>
            <person name="Wu L."/>
            <person name="Ma J."/>
        </authorList>
    </citation>
    <scope>NUCLEOTIDE SEQUENCE [LARGE SCALE GENOMIC DNA]</scope>
    <source>
        <strain evidence="4">KCTC 22558</strain>
    </source>
</reference>
<keyword evidence="1" id="KW-0285">Flavoprotein</keyword>
<dbReference type="SUPFAM" id="SSF52218">
    <property type="entry name" value="Flavoproteins"/>
    <property type="match status" value="1"/>
</dbReference>
<evidence type="ECO:0000313" key="4">
    <source>
        <dbReference type="Proteomes" id="UP000643403"/>
    </source>
</evidence>
<evidence type="ECO:0000313" key="3">
    <source>
        <dbReference type="EMBL" id="GGZ71789.1"/>
    </source>
</evidence>